<dbReference type="PANTHER" id="PTHR22754:SF40">
    <property type="entry name" value="OS01G0636300 PROTEIN"/>
    <property type="match status" value="1"/>
</dbReference>
<dbReference type="RefSeq" id="XP_039116468.1">
    <property type="nucleotide sequence ID" value="XM_039260534.1"/>
</dbReference>
<dbReference type="GeneID" id="120251885"/>
<accession>A0AB40AND9</accession>
<reference evidence="3" key="1">
    <citation type="submission" date="2025-08" db="UniProtKB">
        <authorList>
            <consortium name="RefSeq"/>
        </authorList>
    </citation>
    <scope>IDENTIFICATION</scope>
</reference>
<sequence length="605" mass="67310">MACENYDPCFPDQPVVHLYLPIWANQPSFKSKSAFVWVEDTNESLTSSSISYSELNSSVQAISSHLLQTLHKGDTILILCKPSIQLITILFACQRAGLIAVPIIPPNMSAKPGPSHFHLFHALSQTKPVAAIANPSFISSLSSYPQFENLQWFSSDELENNISFSDHDGCGEEDVYLIQYTSGATGVPKPVLVTAGAAAHNVRTARRAYDLQPSSVIVSWLPQYHDCGLMFLLLTVITGATCVLTSPANFLNRPRLWLELITEFKATCTPVPSFALPLVAKRGNINHGKFKLELKLSSLRNLILINEPIYKSLVEDFINEFSKVGLKPSSISPSYGLAENCTFVSTSWDSHADQDNHFPNMQSYKKLLPSAKLGSFSSNETADIDIIVVDEETRELVEDGVEGEIWVSSASNAVGYHGHPCMTREVFHARIEGRISKCYLRTGDRGVIKGENRYVYIMGRVTDVIKVDQRWIHPHYLETIAYKSNAKWLRGGCIVAFGVEIPRKSGVVIMVVAELAQKNGNGDELRNICRRIKGDIWEEEGVEVGVVALVRSGSVAKTTSGKVRRWMVKDEMMRGRLRVVYTEEYLGEDEMKEGEGKRVSLLSFL</sequence>
<dbReference type="AlphaFoldDB" id="A0AB40AND9"/>
<evidence type="ECO:0000313" key="3">
    <source>
        <dbReference type="RefSeq" id="XP_039116468.1"/>
    </source>
</evidence>
<dbReference type="InterPro" id="IPR045851">
    <property type="entry name" value="AMP-bd_C_sf"/>
</dbReference>
<evidence type="ECO:0000259" key="1">
    <source>
        <dbReference type="Pfam" id="PF00501"/>
    </source>
</evidence>
<name>A0AB40AND9_DIOCR</name>
<organism evidence="2 3">
    <name type="scientific">Dioscorea cayennensis subsp. rotundata</name>
    <name type="common">White Guinea yam</name>
    <name type="synonym">Dioscorea rotundata</name>
    <dbReference type="NCBI Taxonomy" id="55577"/>
    <lineage>
        <taxon>Eukaryota</taxon>
        <taxon>Viridiplantae</taxon>
        <taxon>Streptophyta</taxon>
        <taxon>Embryophyta</taxon>
        <taxon>Tracheophyta</taxon>
        <taxon>Spermatophyta</taxon>
        <taxon>Magnoliopsida</taxon>
        <taxon>Liliopsida</taxon>
        <taxon>Dioscoreales</taxon>
        <taxon>Dioscoreaceae</taxon>
        <taxon>Dioscorea</taxon>
    </lineage>
</organism>
<protein>
    <submittedName>
        <fullName evidence="3">Long-chain-fatty-acid--AMP ligase FadD26-like</fullName>
    </submittedName>
</protein>
<dbReference type="Pfam" id="PF00501">
    <property type="entry name" value="AMP-binding"/>
    <property type="match status" value="1"/>
</dbReference>
<dbReference type="InterPro" id="IPR042099">
    <property type="entry name" value="ANL_N_sf"/>
</dbReference>
<keyword evidence="2" id="KW-1185">Reference proteome</keyword>
<dbReference type="Proteomes" id="UP001515500">
    <property type="component" value="Chromosome 20"/>
</dbReference>
<dbReference type="PANTHER" id="PTHR22754">
    <property type="entry name" value="DISCO-INTERACTING PROTEIN 2 DIP2 -RELATED"/>
    <property type="match status" value="1"/>
</dbReference>
<proteinExistence type="predicted"/>
<dbReference type="Gene3D" id="3.30.300.30">
    <property type="match status" value="1"/>
</dbReference>
<gene>
    <name evidence="3" type="primary">LOC120251885</name>
</gene>
<feature type="domain" description="AMP-dependent synthetase/ligase" evidence="1">
    <location>
        <begin position="32"/>
        <end position="417"/>
    </location>
</feature>
<dbReference type="Gene3D" id="3.40.50.12780">
    <property type="entry name" value="N-terminal domain of ligase-like"/>
    <property type="match status" value="1"/>
</dbReference>
<dbReference type="InterPro" id="IPR000873">
    <property type="entry name" value="AMP-dep_synth/lig_dom"/>
</dbReference>
<dbReference type="SUPFAM" id="SSF56801">
    <property type="entry name" value="Acetyl-CoA synthetase-like"/>
    <property type="match status" value="1"/>
</dbReference>
<evidence type="ECO:0000313" key="2">
    <source>
        <dbReference type="Proteomes" id="UP001515500"/>
    </source>
</evidence>